<dbReference type="STRING" id="1423804.FD14_GL000586"/>
<feature type="transmembrane region" description="Helical" evidence="1">
    <location>
        <begin position="12"/>
        <end position="31"/>
    </location>
</feature>
<dbReference type="EMBL" id="AYZM01000087">
    <property type="protein sequence ID" value="KRN23833.1"/>
    <property type="molecule type" value="Genomic_DNA"/>
</dbReference>
<dbReference type="Pfam" id="PF00990">
    <property type="entry name" value="GGDEF"/>
    <property type="match status" value="1"/>
</dbReference>
<dbReference type="Gene3D" id="3.30.70.270">
    <property type="match status" value="1"/>
</dbReference>
<feature type="transmembrane region" description="Helical" evidence="1">
    <location>
        <begin position="51"/>
        <end position="73"/>
    </location>
</feature>
<name>A0A0R2F5P2_9LACO</name>
<sequence length="317" mass="35700">MIAGLTADNFFSQLVLLIFAVAFVSGIVIAYSRAWHYLETNQGLLQPQRRLIRIALPVIVWLLGGILCLASLFSSDNRHLYASIGVFLIAFPVLDIHLSNVEYWARGAVLVIVWELAHWANVLSIQNILVSLGLIWVLHLIHHHLGMVRYRFGYCFAAGAYVSLGFWLTYPGLPVTDANLWLSIGIYMIMTVITCLYWIGKKNHDQLTDTRNQQQDITPTTLYASYERDVNSLFEMAQGTHTPMTVAIINIDRYADVNNRYGQRGANAILGQFETLLQHVLQQYSTAYHLFRSGGSTFNAIFTNATPVDTAPILMDC</sequence>
<proteinExistence type="predicted"/>
<keyword evidence="4" id="KW-1185">Reference proteome</keyword>
<feature type="transmembrane region" description="Helical" evidence="1">
    <location>
        <begin position="80"/>
        <end position="98"/>
    </location>
</feature>
<keyword evidence="1" id="KW-0812">Transmembrane</keyword>
<feature type="transmembrane region" description="Helical" evidence="1">
    <location>
        <begin position="180"/>
        <end position="199"/>
    </location>
</feature>
<dbReference type="Proteomes" id="UP000051442">
    <property type="component" value="Unassembled WGS sequence"/>
</dbReference>
<gene>
    <name evidence="3" type="ORF">FD14_GL000586</name>
</gene>
<dbReference type="SUPFAM" id="SSF55073">
    <property type="entry name" value="Nucleotide cyclase"/>
    <property type="match status" value="1"/>
</dbReference>
<feature type="transmembrane region" description="Helical" evidence="1">
    <location>
        <begin position="118"/>
        <end position="138"/>
    </location>
</feature>
<accession>A0A0R2F5P2</accession>
<keyword evidence="1" id="KW-0472">Membrane</keyword>
<keyword evidence="1" id="KW-1133">Transmembrane helix</keyword>
<dbReference type="InterPro" id="IPR029787">
    <property type="entry name" value="Nucleotide_cyclase"/>
</dbReference>
<evidence type="ECO:0000256" key="1">
    <source>
        <dbReference type="SAM" id="Phobius"/>
    </source>
</evidence>
<dbReference type="InterPro" id="IPR043128">
    <property type="entry name" value="Rev_trsase/Diguanyl_cyclase"/>
</dbReference>
<feature type="domain" description="GGDEF" evidence="2">
    <location>
        <begin position="242"/>
        <end position="317"/>
    </location>
</feature>
<evidence type="ECO:0000259" key="2">
    <source>
        <dbReference type="PROSITE" id="PS50887"/>
    </source>
</evidence>
<evidence type="ECO:0000313" key="4">
    <source>
        <dbReference type="Proteomes" id="UP000051442"/>
    </source>
</evidence>
<evidence type="ECO:0000313" key="3">
    <source>
        <dbReference type="EMBL" id="KRN23833.1"/>
    </source>
</evidence>
<organism evidence="3 4">
    <name type="scientific">Secundilactobacillus similis DSM 23365 = JCM 2765</name>
    <dbReference type="NCBI Taxonomy" id="1423804"/>
    <lineage>
        <taxon>Bacteria</taxon>
        <taxon>Bacillati</taxon>
        <taxon>Bacillota</taxon>
        <taxon>Bacilli</taxon>
        <taxon>Lactobacillales</taxon>
        <taxon>Lactobacillaceae</taxon>
        <taxon>Secundilactobacillus</taxon>
    </lineage>
</organism>
<comment type="caution">
    <text evidence="3">The sequence shown here is derived from an EMBL/GenBank/DDBJ whole genome shotgun (WGS) entry which is preliminary data.</text>
</comment>
<dbReference type="PROSITE" id="PS50887">
    <property type="entry name" value="GGDEF"/>
    <property type="match status" value="1"/>
</dbReference>
<dbReference type="InterPro" id="IPR000160">
    <property type="entry name" value="GGDEF_dom"/>
</dbReference>
<reference evidence="3 4" key="1">
    <citation type="journal article" date="2015" name="Genome Announc.">
        <title>Expanding the biotechnology potential of lactobacilli through comparative genomics of 213 strains and associated genera.</title>
        <authorList>
            <person name="Sun Z."/>
            <person name="Harris H.M."/>
            <person name="McCann A."/>
            <person name="Guo C."/>
            <person name="Argimon S."/>
            <person name="Zhang W."/>
            <person name="Yang X."/>
            <person name="Jeffery I.B."/>
            <person name="Cooney J.C."/>
            <person name="Kagawa T.F."/>
            <person name="Liu W."/>
            <person name="Song Y."/>
            <person name="Salvetti E."/>
            <person name="Wrobel A."/>
            <person name="Rasinkangas P."/>
            <person name="Parkhill J."/>
            <person name="Rea M.C."/>
            <person name="O'Sullivan O."/>
            <person name="Ritari J."/>
            <person name="Douillard F.P."/>
            <person name="Paul Ross R."/>
            <person name="Yang R."/>
            <person name="Briner A.E."/>
            <person name="Felis G.E."/>
            <person name="de Vos W.M."/>
            <person name="Barrangou R."/>
            <person name="Klaenhammer T.R."/>
            <person name="Caufield P.W."/>
            <person name="Cui Y."/>
            <person name="Zhang H."/>
            <person name="O'Toole P.W."/>
        </authorList>
    </citation>
    <scope>NUCLEOTIDE SEQUENCE [LARGE SCALE GENOMIC DNA]</scope>
    <source>
        <strain evidence="3 4">DSM 23365</strain>
    </source>
</reference>
<protein>
    <submittedName>
        <fullName evidence="3">Signal transduction diguanylate cyclase</fullName>
    </submittedName>
</protein>
<dbReference type="AlphaFoldDB" id="A0A0R2F5P2"/>
<dbReference type="PATRIC" id="fig|1423804.4.peg.631"/>
<dbReference type="RefSeq" id="WP_054735961.1">
    <property type="nucleotide sequence ID" value="NZ_AYZM01000087.1"/>
</dbReference>
<feature type="transmembrane region" description="Helical" evidence="1">
    <location>
        <begin position="150"/>
        <end position="168"/>
    </location>
</feature>